<evidence type="ECO:0000256" key="1">
    <source>
        <dbReference type="SAM" id="MobiDB-lite"/>
    </source>
</evidence>
<feature type="compositionally biased region" description="Polar residues" evidence="1">
    <location>
        <begin position="20"/>
        <end position="31"/>
    </location>
</feature>
<keyword evidence="3" id="KW-1185">Reference proteome</keyword>
<dbReference type="AlphaFoldDB" id="A0A1M5Z5G4"/>
<dbReference type="RefSeq" id="WP_200797924.1">
    <property type="nucleotide sequence ID" value="NZ_FQXJ01000010.1"/>
</dbReference>
<reference evidence="3" key="1">
    <citation type="submission" date="2016-11" db="EMBL/GenBank/DDBJ databases">
        <authorList>
            <person name="Varghese N."/>
            <person name="Submissions S."/>
        </authorList>
    </citation>
    <scope>NUCLEOTIDE SEQUENCE [LARGE SCALE GENOMIC DNA]</scope>
    <source>
        <strain evidence="3">DSM 15449</strain>
    </source>
</reference>
<gene>
    <name evidence="2" type="ORF">SAMN02746098_02954</name>
</gene>
<evidence type="ECO:0000313" key="3">
    <source>
        <dbReference type="Proteomes" id="UP000183954"/>
    </source>
</evidence>
<protein>
    <submittedName>
        <fullName evidence="2">Uncharacterized protein</fullName>
    </submittedName>
</protein>
<evidence type="ECO:0000313" key="2">
    <source>
        <dbReference type="EMBL" id="SHI19450.1"/>
    </source>
</evidence>
<name>A0A1M5Z5G4_9FIRM</name>
<sequence>MDIDSNNIEGDDPMALAKEPNSNLQQNTANEHNQKITKAIKEVTSKHSKLLKKLAE</sequence>
<organism evidence="2 3">
    <name type="scientific">Desulfosporosinus lacus DSM 15449</name>
    <dbReference type="NCBI Taxonomy" id="1121420"/>
    <lineage>
        <taxon>Bacteria</taxon>
        <taxon>Bacillati</taxon>
        <taxon>Bacillota</taxon>
        <taxon>Clostridia</taxon>
        <taxon>Eubacteriales</taxon>
        <taxon>Desulfitobacteriaceae</taxon>
        <taxon>Desulfosporosinus</taxon>
    </lineage>
</organism>
<proteinExistence type="predicted"/>
<feature type="region of interest" description="Disordered" evidence="1">
    <location>
        <begin position="1"/>
        <end position="31"/>
    </location>
</feature>
<dbReference type="Proteomes" id="UP000183954">
    <property type="component" value="Unassembled WGS sequence"/>
</dbReference>
<dbReference type="EMBL" id="FQXJ01000010">
    <property type="protein sequence ID" value="SHI19450.1"/>
    <property type="molecule type" value="Genomic_DNA"/>
</dbReference>
<accession>A0A1M5Z5G4</accession>